<evidence type="ECO:0000313" key="2">
    <source>
        <dbReference type="Proteomes" id="UP000193986"/>
    </source>
</evidence>
<accession>A0A1Y2B251</accession>
<comment type="caution">
    <text evidence="1">The sequence shown here is derived from an EMBL/GenBank/DDBJ whole genome shotgun (WGS) entry which is preliminary data.</text>
</comment>
<dbReference type="EMBL" id="MCFC01000029">
    <property type="protein sequence ID" value="ORY28814.1"/>
    <property type="molecule type" value="Genomic_DNA"/>
</dbReference>
<evidence type="ECO:0000313" key="1">
    <source>
        <dbReference type="EMBL" id="ORY28814.1"/>
    </source>
</evidence>
<keyword evidence="2" id="KW-1185">Reference proteome</keyword>
<organism evidence="1 2">
    <name type="scientific">Naematelia encephala</name>
    <dbReference type="NCBI Taxonomy" id="71784"/>
    <lineage>
        <taxon>Eukaryota</taxon>
        <taxon>Fungi</taxon>
        <taxon>Dikarya</taxon>
        <taxon>Basidiomycota</taxon>
        <taxon>Agaricomycotina</taxon>
        <taxon>Tremellomycetes</taxon>
        <taxon>Tremellales</taxon>
        <taxon>Naemateliaceae</taxon>
        <taxon>Naematelia</taxon>
    </lineage>
</organism>
<proteinExistence type="predicted"/>
<sequence length="442" mass="50731">MAQIRQPDSSLRSRVWAIPHCRLTVLSFLPIADQRRALFISKSSFPEAVKVSHRSLTLRDYLRLQKRCKDPARLAIYLAAIVHLDWDGQFPSNFGSYSALPEFQRCRNLQDLVIDNIHWCRSPESPQVIEILVRHTWAVFESTEEPTLPTIASYGFPESWTVKPRYSIKLYHPRSRRWSTAAWLTRPMIKPDNLPDIFRAEIFHLDISCSILNEELMAILRLRAQAGYAPIPYLALSLGQLNHILVNEIGRLQGSHVQHLELGRDKDHSPNLSPTGMLQTVQWDQFPNLEILDFTVWAESHRDEDPTWNPADPPNYRYPTYPFISPLFDMSHAPHCPKLKRLLMGIATPTTDAGNESSIFMPAEVLPSHFDMANALLRIGGPGCDYRVTYMTSPHDTPEEAQQFVALRYYIEIGVRKEINSILARLGVAPDHLQITCDHRYH</sequence>
<protein>
    <submittedName>
        <fullName evidence="1">Uncharacterized protein</fullName>
    </submittedName>
</protein>
<reference evidence="1 2" key="1">
    <citation type="submission" date="2016-07" db="EMBL/GenBank/DDBJ databases">
        <title>Pervasive Adenine N6-methylation of Active Genes in Fungi.</title>
        <authorList>
            <consortium name="DOE Joint Genome Institute"/>
            <person name="Mondo S.J."/>
            <person name="Dannebaum R.O."/>
            <person name="Kuo R.C."/>
            <person name="Labutti K."/>
            <person name="Haridas S."/>
            <person name="Kuo A."/>
            <person name="Salamov A."/>
            <person name="Ahrendt S.R."/>
            <person name="Lipzen A."/>
            <person name="Sullivan W."/>
            <person name="Andreopoulos W.B."/>
            <person name="Clum A."/>
            <person name="Lindquist E."/>
            <person name="Daum C."/>
            <person name="Ramamoorthy G.K."/>
            <person name="Gryganskyi A."/>
            <person name="Culley D."/>
            <person name="Magnuson J.K."/>
            <person name="James T.Y."/>
            <person name="O'Malley M.A."/>
            <person name="Stajich J.E."/>
            <person name="Spatafora J.W."/>
            <person name="Visel A."/>
            <person name="Grigoriev I.V."/>
        </authorList>
    </citation>
    <scope>NUCLEOTIDE SEQUENCE [LARGE SCALE GENOMIC DNA]</scope>
    <source>
        <strain evidence="1 2">68-887.2</strain>
    </source>
</reference>
<dbReference type="AlphaFoldDB" id="A0A1Y2B251"/>
<gene>
    <name evidence="1" type="ORF">BCR39DRAFT_187357</name>
</gene>
<name>A0A1Y2B251_9TREE</name>
<dbReference type="InParanoid" id="A0A1Y2B251"/>
<dbReference type="Proteomes" id="UP000193986">
    <property type="component" value="Unassembled WGS sequence"/>
</dbReference>